<dbReference type="GO" id="GO:0051920">
    <property type="term" value="F:peroxiredoxin activity"/>
    <property type="evidence" value="ECO:0007669"/>
    <property type="project" value="InterPro"/>
</dbReference>
<dbReference type="EMBL" id="CP046457">
    <property type="protein sequence ID" value="QGU00194.1"/>
    <property type="molecule type" value="Genomic_DNA"/>
</dbReference>
<dbReference type="Pfam" id="PF02627">
    <property type="entry name" value="CMD"/>
    <property type="match status" value="1"/>
</dbReference>
<name>A0A6I6DJC2_9FIRM</name>
<proteinExistence type="predicted"/>
<evidence type="ECO:0000313" key="2">
    <source>
        <dbReference type="EMBL" id="QGU00194.1"/>
    </source>
</evidence>
<protein>
    <recommendedName>
        <fullName evidence="1">Carboxymuconolactone decarboxylase-like domain-containing protein</fullName>
    </recommendedName>
</protein>
<dbReference type="OrthoDB" id="1724882at2"/>
<dbReference type="InterPro" id="IPR029032">
    <property type="entry name" value="AhpD-like"/>
</dbReference>
<gene>
    <name evidence="2" type="ORF">SYNTR_1600</name>
</gene>
<evidence type="ECO:0000259" key="1">
    <source>
        <dbReference type="Pfam" id="PF02627"/>
    </source>
</evidence>
<dbReference type="KEGG" id="salq:SYNTR_1600"/>
<dbReference type="Proteomes" id="UP000426444">
    <property type="component" value="Chromosome"/>
</dbReference>
<sequence length="99" mass="11034">MSQKLPWFVEEMKQYDPEYAEVIHEVVSKALDTRALDDKTKLLIVLALDAIKGASEGVKVLAKQARMAGASDEEIQETLRLAYFVSGMDVVKTSLNAFE</sequence>
<accession>A0A6I6DJC2</accession>
<dbReference type="InterPro" id="IPR003779">
    <property type="entry name" value="CMD-like"/>
</dbReference>
<dbReference type="AlphaFoldDB" id="A0A6I6DJC2"/>
<feature type="domain" description="Carboxymuconolactone decarboxylase-like" evidence="1">
    <location>
        <begin position="17"/>
        <end position="99"/>
    </location>
</feature>
<reference evidence="3" key="1">
    <citation type="journal article" date="2019" name="Microbiology">
        <title>Complete Genome Sequence of an Uncultured Bacterium of the Candidate Phylum Bipolaricaulota.</title>
        <authorList>
            <person name="Kadnikov V.V."/>
            <person name="Mardanov A.V."/>
            <person name="Beletsky A.V."/>
            <person name="Frank Y.A."/>
            <person name="Karnachuk O.V."/>
            <person name="Ravin N.V."/>
        </authorList>
    </citation>
    <scope>NUCLEOTIDE SEQUENCE [LARGE SCALE GENOMIC DNA]</scope>
</reference>
<dbReference type="SUPFAM" id="SSF69118">
    <property type="entry name" value="AhpD-like"/>
    <property type="match status" value="1"/>
</dbReference>
<evidence type="ECO:0000313" key="3">
    <source>
        <dbReference type="Proteomes" id="UP000426444"/>
    </source>
</evidence>
<dbReference type="Gene3D" id="1.20.1290.10">
    <property type="entry name" value="AhpD-like"/>
    <property type="match status" value="1"/>
</dbReference>
<keyword evidence="3" id="KW-1185">Reference proteome</keyword>
<organism evidence="2 3">
    <name type="scientific">Candidatus Syntrophocurvum alkaliphilum</name>
    <dbReference type="NCBI Taxonomy" id="2293317"/>
    <lineage>
        <taxon>Bacteria</taxon>
        <taxon>Bacillati</taxon>
        <taxon>Bacillota</taxon>
        <taxon>Clostridia</taxon>
        <taxon>Eubacteriales</taxon>
        <taxon>Syntrophomonadaceae</taxon>
        <taxon>Candidatus Syntrophocurvum</taxon>
    </lineage>
</organism>
<dbReference type="RefSeq" id="WP_156204006.1">
    <property type="nucleotide sequence ID" value="NZ_CP046457.1"/>
</dbReference>
<dbReference type="PANTHER" id="PTHR33930:SF2">
    <property type="entry name" value="BLR3452 PROTEIN"/>
    <property type="match status" value="1"/>
</dbReference>
<dbReference type="PANTHER" id="PTHR33930">
    <property type="entry name" value="ALKYL HYDROPEROXIDE REDUCTASE AHPD"/>
    <property type="match status" value="1"/>
</dbReference>